<dbReference type="EMBL" id="JBANAX010000940">
    <property type="protein sequence ID" value="KAL1187751.1"/>
    <property type="molecule type" value="Genomic_DNA"/>
</dbReference>
<keyword evidence="2" id="KW-1185">Reference proteome</keyword>
<proteinExistence type="predicted"/>
<organism evidence="1 2">
    <name type="scientific">Cardamine amara subsp. amara</name>
    <dbReference type="NCBI Taxonomy" id="228776"/>
    <lineage>
        <taxon>Eukaryota</taxon>
        <taxon>Viridiplantae</taxon>
        <taxon>Streptophyta</taxon>
        <taxon>Embryophyta</taxon>
        <taxon>Tracheophyta</taxon>
        <taxon>Spermatophyta</taxon>
        <taxon>Magnoliopsida</taxon>
        <taxon>eudicotyledons</taxon>
        <taxon>Gunneridae</taxon>
        <taxon>Pentapetalae</taxon>
        <taxon>rosids</taxon>
        <taxon>malvids</taxon>
        <taxon>Brassicales</taxon>
        <taxon>Brassicaceae</taxon>
        <taxon>Cardamineae</taxon>
        <taxon>Cardamine</taxon>
    </lineage>
</organism>
<evidence type="ECO:0000313" key="2">
    <source>
        <dbReference type="Proteomes" id="UP001558713"/>
    </source>
</evidence>
<dbReference type="Proteomes" id="UP001558713">
    <property type="component" value="Unassembled WGS sequence"/>
</dbReference>
<accession>A0ABD0YZ53</accession>
<protein>
    <submittedName>
        <fullName evidence="1">Plant UBX domain-containing protein 2</fullName>
    </submittedName>
</protein>
<dbReference type="PANTHER" id="PTHR47694:SF1">
    <property type="entry name" value="PLANT UBX DOMAIN-CONTAINING PROTEIN 2"/>
    <property type="match status" value="1"/>
</dbReference>
<gene>
    <name evidence="1" type="ORF">V5N11_005626</name>
</gene>
<reference evidence="1 2" key="1">
    <citation type="submission" date="2024-04" db="EMBL/GenBank/DDBJ databases">
        <title>Genome assembly C_amara_ONT_v2.</title>
        <authorList>
            <person name="Yant L."/>
            <person name="Moore C."/>
            <person name="Slenker M."/>
        </authorList>
    </citation>
    <scope>NUCLEOTIDE SEQUENCE [LARGE SCALE GENOMIC DNA]</scope>
    <source>
        <tissue evidence="1">Leaf</tissue>
    </source>
</reference>
<dbReference type="InterPro" id="IPR036339">
    <property type="entry name" value="PUB-like_dom_sf"/>
</dbReference>
<dbReference type="AlphaFoldDB" id="A0ABD0YZ53"/>
<sequence>MSNAKIKEAIGDVAGDVELLEFVGFELKEENDEIWAVMEVPCEEQSKLINKVVGILENRKIQNSESSSAHVVAEEAQLF</sequence>
<dbReference type="CDD" id="cd09212">
    <property type="entry name" value="PUB"/>
    <property type="match status" value="1"/>
</dbReference>
<comment type="caution">
    <text evidence="1">The sequence shown here is derived from an EMBL/GenBank/DDBJ whole genome shotgun (WGS) entry which is preliminary data.</text>
</comment>
<dbReference type="PANTHER" id="PTHR47694">
    <property type="entry name" value="PLANT UBX DOMAIN-CONTAINING PROTEIN 2"/>
    <property type="match status" value="1"/>
</dbReference>
<dbReference type="SUPFAM" id="SSF143503">
    <property type="entry name" value="PUG domain-like"/>
    <property type="match status" value="1"/>
</dbReference>
<dbReference type="Gene3D" id="1.20.58.2190">
    <property type="match status" value="1"/>
</dbReference>
<evidence type="ECO:0000313" key="1">
    <source>
        <dbReference type="EMBL" id="KAL1187751.1"/>
    </source>
</evidence>
<name>A0ABD0YZ53_CARAN</name>